<evidence type="ECO:0000313" key="2">
    <source>
        <dbReference type="Proteomes" id="UP000318081"/>
    </source>
</evidence>
<keyword evidence="2" id="KW-1185">Reference proteome</keyword>
<dbReference type="Pfam" id="PF11149">
    <property type="entry name" value="DUF2924"/>
    <property type="match status" value="1"/>
</dbReference>
<organism evidence="1 2">
    <name type="scientific">Stieleria magnilauensis</name>
    <dbReference type="NCBI Taxonomy" id="2527963"/>
    <lineage>
        <taxon>Bacteria</taxon>
        <taxon>Pseudomonadati</taxon>
        <taxon>Planctomycetota</taxon>
        <taxon>Planctomycetia</taxon>
        <taxon>Pirellulales</taxon>
        <taxon>Pirellulaceae</taxon>
        <taxon>Stieleria</taxon>
    </lineage>
</organism>
<dbReference type="RefSeq" id="WP_145214605.1">
    <property type="nucleotide sequence ID" value="NZ_CP036432.1"/>
</dbReference>
<evidence type="ECO:0008006" key="3">
    <source>
        <dbReference type="Google" id="ProtNLM"/>
    </source>
</evidence>
<reference evidence="1 2" key="1">
    <citation type="submission" date="2019-02" db="EMBL/GenBank/DDBJ databases">
        <title>Deep-cultivation of Planctomycetes and their phenomic and genomic characterization uncovers novel biology.</title>
        <authorList>
            <person name="Wiegand S."/>
            <person name="Jogler M."/>
            <person name="Boedeker C."/>
            <person name="Pinto D."/>
            <person name="Vollmers J."/>
            <person name="Rivas-Marin E."/>
            <person name="Kohn T."/>
            <person name="Peeters S.H."/>
            <person name="Heuer A."/>
            <person name="Rast P."/>
            <person name="Oberbeckmann S."/>
            <person name="Bunk B."/>
            <person name="Jeske O."/>
            <person name="Meyerdierks A."/>
            <person name="Storesund J.E."/>
            <person name="Kallscheuer N."/>
            <person name="Luecker S."/>
            <person name="Lage O.M."/>
            <person name="Pohl T."/>
            <person name="Merkel B.J."/>
            <person name="Hornburger P."/>
            <person name="Mueller R.-W."/>
            <person name="Bruemmer F."/>
            <person name="Labrenz M."/>
            <person name="Spormann A.M."/>
            <person name="Op den Camp H."/>
            <person name="Overmann J."/>
            <person name="Amann R."/>
            <person name="Jetten M.S.M."/>
            <person name="Mascher T."/>
            <person name="Medema M.H."/>
            <person name="Devos D.P."/>
            <person name="Kaster A.-K."/>
            <person name="Ovreas L."/>
            <person name="Rohde M."/>
            <person name="Galperin M.Y."/>
            <person name="Jogler C."/>
        </authorList>
    </citation>
    <scope>NUCLEOTIDE SEQUENCE [LARGE SCALE GENOMIC DNA]</scope>
    <source>
        <strain evidence="1 2">TBK1r</strain>
    </source>
</reference>
<proteinExistence type="predicted"/>
<accession>A0ABX5XV02</accession>
<dbReference type="InterPro" id="IPR021322">
    <property type="entry name" value="DUF2924"/>
</dbReference>
<dbReference type="EMBL" id="CP036432">
    <property type="protein sequence ID" value="QDV85235.1"/>
    <property type="molecule type" value="Genomic_DNA"/>
</dbReference>
<sequence>MSLNIKKEVAALSRMTVDQLQDKYFDVYGETTKGRHKQWLIKRIAWRMQVNEYGGLSDRALARARGIANTADLRVIPPCDPTEVPERIPDRMQLHPEKQDDRLPAPGLTIPRVYKGVEYVVTVMESGFEFEGEFYKSLSAIAKKITGQHWNGYRFFKLQNPEPQQ</sequence>
<protein>
    <recommendedName>
        <fullName evidence="3">DUF2924 domain-containing protein</fullName>
    </recommendedName>
</protein>
<gene>
    <name evidence="1" type="ORF">TBK1r_42140</name>
</gene>
<evidence type="ECO:0000313" key="1">
    <source>
        <dbReference type="EMBL" id="QDV85235.1"/>
    </source>
</evidence>
<dbReference type="Proteomes" id="UP000318081">
    <property type="component" value="Chromosome"/>
</dbReference>
<name>A0ABX5XV02_9BACT</name>